<proteinExistence type="predicted"/>
<evidence type="ECO:0000313" key="6">
    <source>
        <dbReference type="EMBL" id="MBO9201264.1"/>
    </source>
</evidence>
<dbReference type="InterPro" id="IPR012910">
    <property type="entry name" value="Plug_dom"/>
</dbReference>
<sequence length="779" mass="86115">MVINSKMITLLMAGMLYCITTIAQLTQNIRGTVTDQLLQTSIAGATVVITGTDKKVIADSLGNFRIPNVAAGTYTLLITHINYTDAVASNIVVNTGKQVVLTIAMETKVRAEKAVVVTAGSKKNRPLNDMSVVSARAFTVEETQKYAAAVNDPLRMVTGFAGVASADDGGNDIVIRGNAPTGLLWRMEGVDIPNPNHFSEAGGSGGGISILSSQTLANSDFITGAFAAEYGNALSGVFDLKLRKGNNEKNEYALQAGFLGLNAAAEGPLSASHKGSYLVNYRYSTLSLLNKMGLDLSQGATNFQDLSYNIYLPTKNKGIFTVFGFGGLSSDNQNIETDSSKWEMQDDRYAGKFIANTGATGITHTIPVDDQTTLKSALAFSYTANSYNEKYVESSKSIVDNYKDNYITKKILVSSTLNHKVNASNALRAGAYVNFIFFKYYKQSKENPNAPLLENINTSGNTQTVQAFVQWQYKPYNNLTFNVGMHYLALLYNNTGSAEPRASVKWDPDNKSSLAFGYGLHSQLQPLGVYFAKDLNGQSPNQYIDLTKAHHFVLSYSRLVGYKLRAKAEIYYQHLFDVPVTVDVNKTFSTLNIQNEFITDPLTNNGKGRNYGIELTLEKYLDNNLYYTVNGSFYQSKYTAADGIERNTRYNGNYLFNTVAGKEFPLSGQRKVLGINCKIIYAGGYRTTPIDLPASQQEGYTIYKEKEAFSLQNQAYFRPDCRISLKWNRQCLTSTLSLDIQNVINRKNIYNQKYDLLKGTTITNYQNGMIPILNYKVEW</sequence>
<evidence type="ECO:0000313" key="7">
    <source>
        <dbReference type="Proteomes" id="UP000677244"/>
    </source>
</evidence>
<dbReference type="Gene3D" id="2.60.40.1120">
    <property type="entry name" value="Carboxypeptidase-like, regulatory domain"/>
    <property type="match status" value="1"/>
</dbReference>
<feature type="domain" description="TonB-dependent receptor plug" evidence="5">
    <location>
        <begin position="137"/>
        <end position="237"/>
    </location>
</feature>
<dbReference type="Pfam" id="PF13620">
    <property type="entry name" value="CarboxypepD_reg"/>
    <property type="match status" value="1"/>
</dbReference>
<protein>
    <submittedName>
        <fullName evidence="6">TonB-dependent receptor</fullName>
    </submittedName>
</protein>
<gene>
    <name evidence="6" type="ORF">J7I42_13370</name>
</gene>
<dbReference type="Gene3D" id="2.170.130.10">
    <property type="entry name" value="TonB-dependent receptor, plug domain"/>
    <property type="match status" value="1"/>
</dbReference>
<evidence type="ECO:0000259" key="5">
    <source>
        <dbReference type="Pfam" id="PF07715"/>
    </source>
</evidence>
<evidence type="ECO:0000256" key="2">
    <source>
        <dbReference type="ARBA" id="ARBA00023136"/>
    </source>
</evidence>
<reference evidence="6 7" key="1">
    <citation type="submission" date="2021-03" db="EMBL/GenBank/DDBJ databases">
        <title>Assistant Professor.</title>
        <authorList>
            <person name="Huq M.A."/>
        </authorList>
    </citation>
    <scope>NUCLEOTIDE SEQUENCE [LARGE SCALE GENOMIC DNA]</scope>
    <source>
        <strain evidence="6 7">MAH-29</strain>
    </source>
</reference>
<keyword evidence="2" id="KW-0472">Membrane</keyword>
<dbReference type="Pfam" id="PF07715">
    <property type="entry name" value="Plug"/>
    <property type="match status" value="1"/>
</dbReference>
<keyword evidence="7" id="KW-1185">Reference proteome</keyword>
<dbReference type="SUPFAM" id="SSF49464">
    <property type="entry name" value="Carboxypeptidase regulatory domain-like"/>
    <property type="match status" value="1"/>
</dbReference>
<dbReference type="Proteomes" id="UP000677244">
    <property type="component" value="Unassembled WGS sequence"/>
</dbReference>
<dbReference type="InterPro" id="IPR008969">
    <property type="entry name" value="CarboxyPept-like_regulatory"/>
</dbReference>
<feature type="chain" id="PRO_5046268124" evidence="4">
    <location>
        <begin position="24"/>
        <end position="779"/>
    </location>
</feature>
<name>A0ABS3YTT9_9BACT</name>
<evidence type="ECO:0000256" key="4">
    <source>
        <dbReference type="SAM" id="SignalP"/>
    </source>
</evidence>
<feature type="signal peptide" evidence="4">
    <location>
        <begin position="1"/>
        <end position="23"/>
    </location>
</feature>
<evidence type="ECO:0000256" key="1">
    <source>
        <dbReference type="ARBA" id="ARBA00004442"/>
    </source>
</evidence>
<keyword evidence="3" id="KW-0998">Cell outer membrane</keyword>
<dbReference type="EMBL" id="JAGHKO010000002">
    <property type="protein sequence ID" value="MBO9201264.1"/>
    <property type="molecule type" value="Genomic_DNA"/>
</dbReference>
<dbReference type="RefSeq" id="WP_209139325.1">
    <property type="nucleotide sequence ID" value="NZ_JAGHKO010000002.1"/>
</dbReference>
<dbReference type="SUPFAM" id="SSF56935">
    <property type="entry name" value="Porins"/>
    <property type="match status" value="1"/>
</dbReference>
<dbReference type="InterPro" id="IPR036942">
    <property type="entry name" value="Beta-barrel_TonB_sf"/>
</dbReference>
<comment type="subcellular location">
    <subcellularLocation>
        <location evidence="1">Cell outer membrane</location>
    </subcellularLocation>
</comment>
<evidence type="ECO:0000256" key="3">
    <source>
        <dbReference type="ARBA" id="ARBA00023237"/>
    </source>
</evidence>
<dbReference type="InterPro" id="IPR037066">
    <property type="entry name" value="Plug_dom_sf"/>
</dbReference>
<organism evidence="6 7">
    <name type="scientific">Niastella soli</name>
    <dbReference type="NCBI Taxonomy" id="2821487"/>
    <lineage>
        <taxon>Bacteria</taxon>
        <taxon>Pseudomonadati</taxon>
        <taxon>Bacteroidota</taxon>
        <taxon>Chitinophagia</taxon>
        <taxon>Chitinophagales</taxon>
        <taxon>Chitinophagaceae</taxon>
        <taxon>Niastella</taxon>
    </lineage>
</organism>
<keyword evidence="6" id="KW-0675">Receptor</keyword>
<comment type="caution">
    <text evidence="6">The sequence shown here is derived from an EMBL/GenBank/DDBJ whole genome shotgun (WGS) entry which is preliminary data.</text>
</comment>
<accession>A0ABS3YTT9</accession>
<dbReference type="Gene3D" id="2.40.170.20">
    <property type="entry name" value="TonB-dependent receptor, beta-barrel domain"/>
    <property type="match status" value="1"/>
</dbReference>
<keyword evidence="4" id="KW-0732">Signal</keyword>